<protein>
    <submittedName>
        <fullName evidence="1">Uncharacterized protein</fullName>
    </submittedName>
</protein>
<keyword evidence="2" id="KW-1185">Reference proteome</keyword>
<dbReference type="Proteomes" id="UP000286246">
    <property type="component" value="Unassembled WGS sequence"/>
</dbReference>
<organism evidence="1 2">
    <name type="scientific">Sphingobacterium detergens</name>
    <dbReference type="NCBI Taxonomy" id="1145106"/>
    <lineage>
        <taxon>Bacteria</taxon>
        <taxon>Pseudomonadati</taxon>
        <taxon>Bacteroidota</taxon>
        <taxon>Sphingobacteriia</taxon>
        <taxon>Sphingobacteriales</taxon>
        <taxon>Sphingobacteriaceae</taxon>
        <taxon>Sphingobacterium</taxon>
    </lineage>
</organism>
<evidence type="ECO:0000313" key="2">
    <source>
        <dbReference type="Proteomes" id="UP000286246"/>
    </source>
</evidence>
<name>A0A420AG09_SPHD1</name>
<proteinExistence type="predicted"/>
<sequence length="42" mass="4954">MGVFSMTQHTVLPTLFIYADGTTQIDLTRYQKANLDYFIYYL</sequence>
<comment type="caution">
    <text evidence="1">The sequence shown here is derived from an EMBL/GenBank/DDBJ whole genome shotgun (WGS) entry which is preliminary data.</text>
</comment>
<dbReference type="AlphaFoldDB" id="A0A420AG09"/>
<dbReference type="EMBL" id="RAPY01000007">
    <property type="protein sequence ID" value="RKE43331.1"/>
    <property type="molecule type" value="Genomic_DNA"/>
</dbReference>
<gene>
    <name evidence="1" type="ORF">DFQ12_5115</name>
</gene>
<reference evidence="1 2" key="1">
    <citation type="submission" date="2018-09" db="EMBL/GenBank/DDBJ databases">
        <title>Genomic Encyclopedia of Type Strains, Phase III (KMG-III): the genomes of soil and plant-associated and newly described type strains.</title>
        <authorList>
            <person name="Whitman W."/>
        </authorList>
    </citation>
    <scope>NUCLEOTIDE SEQUENCE [LARGE SCALE GENOMIC DNA]</scope>
    <source>
        <strain evidence="1 2">CECT 7938</strain>
    </source>
</reference>
<accession>A0A420AG09</accession>
<evidence type="ECO:0000313" key="1">
    <source>
        <dbReference type="EMBL" id="RKE43331.1"/>
    </source>
</evidence>